<dbReference type="EMBL" id="GBXM01022385">
    <property type="protein sequence ID" value="JAH86192.1"/>
    <property type="molecule type" value="Transcribed_RNA"/>
</dbReference>
<protein>
    <submittedName>
        <fullName evidence="1">Uncharacterized protein</fullName>
    </submittedName>
</protein>
<dbReference type="AlphaFoldDB" id="A0A0E9W756"/>
<reference evidence="1" key="1">
    <citation type="submission" date="2014-11" db="EMBL/GenBank/DDBJ databases">
        <authorList>
            <person name="Amaro Gonzalez C."/>
        </authorList>
    </citation>
    <scope>NUCLEOTIDE SEQUENCE</scope>
</reference>
<proteinExistence type="predicted"/>
<name>A0A0E9W756_ANGAN</name>
<sequence>MLWAWCIVVRLKSGVSHPQVVDEMQILSFQVVYPTSHMG</sequence>
<evidence type="ECO:0000313" key="1">
    <source>
        <dbReference type="EMBL" id="JAH86192.1"/>
    </source>
</evidence>
<organism evidence="1">
    <name type="scientific">Anguilla anguilla</name>
    <name type="common">European freshwater eel</name>
    <name type="synonym">Muraena anguilla</name>
    <dbReference type="NCBI Taxonomy" id="7936"/>
    <lineage>
        <taxon>Eukaryota</taxon>
        <taxon>Metazoa</taxon>
        <taxon>Chordata</taxon>
        <taxon>Craniata</taxon>
        <taxon>Vertebrata</taxon>
        <taxon>Euteleostomi</taxon>
        <taxon>Actinopterygii</taxon>
        <taxon>Neopterygii</taxon>
        <taxon>Teleostei</taxon>
        <taxon>Anguilliformes</taxon>
        <taxon>Anguillidae</taxon>
        <taxon>Anguilla</taxon>
    </lineage>
</organism>
<reference evidence="1" key="2">
    <citation type="journal article" date="2015" name="Fish Shellfish Immunol.">
        <title>Early steps in the European eel (Anguilla anguilla)-Vibrio vulnificus interaction in the gills: Role of the RtxA13 toxin.</title>
        <authorList>
            <person name="Callol A."/>
            <person name="Pajuelo D."/>
            <person name="Ebbesson L."/>
            <person name="Teles M."/>
            <person name="MacKenzie S."/>
            <person name="Amaro C."/>
        </authorList>
    </citation>
    <scope>NUCLEOTIDE SEQUENCE</scope>
</reference>
<accession>A0A0E9W756</accession>